<protein>
    <submittedName>
        <fullName evidence="2">ABC-type Na+ efflux pump permease subunit</fullName>
    </submittedName>
</protein>
<keyword evidence="1" id="KW-0812">Transmembrane</keyword>
<gene>
    <name evidence="2" type="ORF">QOZ92_003139</name>
</gene>
<evidence type="ECO:0000256" key="1">
    <source>
        <dbReference type="SAM" id="Phobius"/>
    </source>
</evidence>
<keyword evidence="1" id="KW-0472">Membrane</keyword>
<feature type="transmembrane region" description="Helical" evidence="1">
    <location>
        <begin position="142"/>
        <end position="164"/>
    </location>
</feature>
<feature type="transmembrane region" description="Helical" evidence="1">
    <location>
        <begin position="203"/>
        <end position="221"/>
    </location>
</feature>
<name>A0ABU0N513_9FIRM</name>
<sequence length="254" mass="28577">MFVGYEFFNYKDARICLAISGVILFLGILITIMFAGIELDNRNLMLFKYIPKSKGKFLWIITKEIKHILRSETNISNLFVLICIIISIGFLDPKTIDKTISNLILSSFCSIFALSSFGEDRNFIIYSNIVPVSSKLISYGKLIGNLIVGISVYSMLYLVIFTYLGMDLQLFKNGLLYTTMGVIVIYTYGIVVPVREKEPFSNIIVFLSFAAIGILISIISLTFSGAYIYELISISVGIIILIIPKLYKLNSKLD</sequence>
<evidence type="ECO:0000313" key="3">
    <source>
        <dbReference type="Proteomes" id="UP001232584"/>
    </source>
</evidence>
<organism evidence="2 3">
    <name type="scientific">Paraclostridium ghonii</name>
    <dbReference type="NCBI Taxonomy" id="29358"/>
    <lineage>
        <taxon>Bacteria</taxon>
        <taxon>Bacillati</taxon>
        <taxon>Bacillota</taxon>
        <taxon>Clostridia</taxon>
        <taxon>Peptostreptococcales</taxon>
        <taxon>Peptostreptococcaceae</taxon>
        <taxon>Paraclostridium</taxon>
    </lineage>
</organism>
<proteinExistence type="predicted"/>
<comment type="caution">
    <text evidence="2">The sequence shown here is derived from an EMBL/GenBank/DDBJ whole genome shotgun (WGS) entry which is preliminary data.</text>
</comment>
<feature type="transmembrane region" description="Helical" evidence="1">
    <location>
        <begin position="227"/>
        <end position="247"/>
    </location>
</feature>
<feature type="transmembrane region" description="Helical" evidence="1">
    <location>
        <begin position="75"/>
        <end position="91"/>
    </location>
</feature>
<evidence type="ECO:0000313" key="2">
    <source>
        <dbReference type="EMBL" id="MDQ0558004.1"/>
    </source>
</evidence>
<keyword evidence="1" id="KW-1133">Transmembrane helix</keyword>
<keyword evidence="3" id="KW-1185">Reference proteome</keyword>
<accession>A0ABU0N513</accession>
<dbReference type="RefSeq" id="WP_307509889.1">
    <property type="nucleotide sequence ID" value="NZ_BAAACE010000030.1"/>
</dbReference>
<dbReference type="Proteomes" id="UP001232584">
    <property type="component" value="Unassembled WGS sequence"/>
</dbReference>
<reference evidence="2 3" key="1">
    <citation type="submission" date="2023-07" db="EMBL/GenBank/DDBJ databases">
        <title>Genomic Encyclopedia of Type Strains, Phase IV (KMG-IV): sequencing the most valuable type-strain genomes for metagenomic binning, comparative biology and taxonomic classification.</title>
        <authorList>
            <person name="Goeker M."/>
        </authorList>
    </citation>
    <scope>NUCLEOTIDE SEQUENCE [LARGE SCALE GENOMIC DNA]</scope>
    <source>
        <strain evidence="2 3">DSM 15049</strain>
    </source>
</reference>
<feature type="transmembrane region" description="Helical" evidence="1">
    <location>
        <begin position="170"/>
        <end position="191"/>
    </location>
</feature>
<dbReference type="EMBL" id="JAUSWG010000017">
    <property type="protein sequence ID" value="MDQ0558004.1"/>
    <property type="molecule type" value="Genomic_DNA"/>
</dbReference>
<feature type="transmembrane region" description="Helical" evidence="1">
    <location>
        <begin position="15"/>
        <end position="37"/>
    </location>
</feature>